<dbReference type="EMBL" id="JACBXX010000016">
    <property type="protein sequence ID" value="NYS95613.1"/>
    <property type="molecule type" value="Genomic_DNA"/>
</dbReference>
<evidence type="ECO:0000313" key="2">
    <source>
        <dbReference type="Proteomes" id="UP000589521"/>
    </source>
</evidence>
<sequence length="104" mass="11935">YFIAYIAKLILQLETDQQLLRQLRMNSQLRQICGFETHSVRLNSSVTRIVNAPSKSAYSRFVDEWIQTGIAELYELLPDFGQVLALDGKIIDSYATPNGRKQKK</sequence>
<name>A0A7Z0S3L7_9STRE</name>
<comment type="caution">
    <text evidence="1">The sequence shown here is derived from an EMBL/GenBank/DDBJ whole genome shotgun (WGS) entry which is preliminary data.</text>
</comment>
<feature type="non-terminal residue" evidence="1">
    <location>
        <position position="1"/>
    </location>
</feature>
<proteinExistence type="predicted"/>
<accession>A0A7Z0S3L7</accession>
<evidence type="ECO:0000313" key="1">
    <source>
        <dbReference type="EMBL" id="NYS95613.1"/>
    </source>
</evidence>
<reference evidence="1 2" key="1">
    <citation type="submission" date="2020-07" db="EMBL/GenBank/DDBJ databases">
        <title>MOT database genomes.</title>
        <authorList>
            <person name="Joseph S."/>
            <person name="Aduse-Opoku J."/>
            <person name="Hashim A."/>
            <person name="Wade W."/>
            <person name="Curtis M."/>
        </authorList>
    </citation>
    <scope>NUCLEOTIDE SEQUENCE [LARGE SCALE GENOMIC DNA]</scope>
    <source>
        <strain evidence="1 2">STR</strain>
    </source>
</reference>
<organism evidence="1 2">
    <name type="scientific">Streptococcus danieliae</name>
    <dbReference type="NCBI Taxonomy" id="747656"/>
    <lineage>
        <taxon>Bacteria</taxon>
        <taxon>Bacillati</taxon>
        <taxon>Bacillota</taxon>
        <taxon>Bacilli</taxon>
        <taxon>Lactobacillales</taxon>
        <taxon>Streptococcaceae</taxon>
        <taxon>Streptococcus</taxon>
    </lineage>
</organism>
<dbReference type="Proteomes" id="UP000589521">
    <property type="component" value="Unassembled WGS sequence"/>
</dbReference>
<gene>
    <name evidence="1" type="ORF">HZY94_00050</name>
</gene>
<protein>
    <submittedName>
        <fullName evidence="1">Transposase</fullName>
    </submittedName>
</protein>
<dbReference type="AlphaFoldDB" id="A0A7Z0S3L7"/>
<feature type="non-terminal residue" evidence="1">
    <location>
        <position position="104"/>
    </location>
</feature>